<name>M5ELK8_9HYPH</name>
<sequence length="58" mass="6522">MIFPRERVADGVTLLRALGIGPFSFEVPNSTRIAKFQWPHTDKSRPRNPPGTRCVGRS</sequence>
<gene>
    <name evidence="2" type="ORF">MESS2_1620004</name>
</gene>
<reference evidence="2 3" key="1">
    <citation type="submission" date="2013-02" db="EMBL/GenBank/DDBJ databases">
        <authorList>
            <person name="Genoscope - CEA"/>
        </authorList>
    </citation>
    <scope>NUCLEOTIDE SEQUENCE [LARGE SCALE GENOMIC DNA]</scope>
    <source>
        <strain evidence="2 3">STM 2683</strain>
    </source>
</reference>
<accession>M5ELK8</accession>
<comment type="caution">
    <text evidence="2">The sequence shown here is derived from an EMBL/GenBank/DDBJ whole genome shotgun (WGS) entry which is preliminary data.</text>
</comment>
<dbReference type="EMBL" id="CAUM01000071">
    <property type="protein sequence ID" value="CCV05629.1"/>
    <property type="molecule type" value="Genomic_DNA"/>
</dbReference>
<organism evidence="2 3">
    <name type="scientific">Mesorhizobium metallidurans STM 2683</name>
    <dbReference type="NCBI Taxonomy" id="1297569"/>
    <lineage>
        <taxon>Bacteria</taxon>
        <taxon>Pseudomonadati</taxon>
        <taxon>Pseudomonadota</taxon>
        <taxon>Alphaproteobacteria</taxon>
        <taxon>Hyphomicrobiales</taxon>
        <taxon>Phyllobacteriaceae</taxon>
        <taxon>Mesorhizobium</taxon>
    </lineage>
</organism>
<evidence type="ECO:0000313" key="3">
    <source>
        <dbReference type="Proteomes" id="UP000012062"/>
    </source>
</evidence>
<dbReference type="AlphaFoldDB" id="M5ELK8"/>
<evidence type="ECO:0000313" key="2">
    <source>
        <dbReference type="EMBL" id="CCV05629.1"/>
    </source>
</evidence>
<evidence type="ECO:0000256" key="1">
    <source>
        <dbReference type="SAM" id="MobiDB-lite"/>
    </source>
</evidence>
<protein>
    <submittedName>
        <fullName evidence="2">Uncharacterized protein</fullName>
    </submittedName>
</protein>
<dbReference type="Proteomes" id="UP000012062">
    <property type="component" value="Unassembled WGS sequence"/>
</dbReference>
<feature type="region of interest" description="Disordered" evidence="1">
    <location>
        <begin position="37"/>
        <end position="58"/>
    </location>
</feature>
<keyword evidence="3" id="KW-1185">Reference proteome</keyword>
<proteinExistence type="predicted"/>